<keyword evidence="7" id="KW-1185">Reference proteome</keyword>
<dbReference type="PANTHER" id="PTHR10146">
    <property type="entry name" value="PROLINE SYNTHETASE CO-TRANSCRIBED BACTERIAL HOMOLOG PROTEIN"/>
    <property type="match status" value="1"/>
</dbReference>
<dbReference type="InterPro" id="IPR001608">
    <property type="entry name" value="Ala_racemase_N"/>
</dbReference>
<evidence type="ECO:0000313" key="6">
    <source>
        <dbReference type="EMBL" id="RIE14174.1"/>
    </source>
</evidence>
<dbReference type="NCBIfam" id="TIGR00044">
    <property type="entry name" value="YggS family pyridoxal phosphate-dependent enzyme"/>
    <property type="match status" value="1"/>
</dbReference>
<comment type="caution">
    <text evidence="5">The sequence shown here is derived from an EMBL/GenBank/DDBJ whole genome shotgun (WGS) entry which is preliminary data.</text>
</comment>
<feature type="region of interest" description="Disordered" evidence="3">
    <location>
        <begin position="1"/>
        <end position="38"/>
    </location>
</feature>
<dbReference type="EMBL" id="QXIX01000031">
    <property type="protein sequence ID" value="RIE14174.1"/>
    <property type="molecule type" value="Genomic_DNA"/>
</dbReference>
<dbReference type="InterPro" id="IPR029066">
    <property type="entry name" value="PLP-binding_barrel"/>
</dbReference>
<name>A0A398DDG4_9BACT</name>
<comment type="similarity">
    <text evidence="2">Belongs to the pyridoxal phosphate-binding protein YggS/PROSC family.</text>
</comment>
<evidence type="ECO:0000256" key="1">
    <source>
        <dbReference type="ARBA" id="ARBA00022898"/>
    </source>
</evidence>
<dbReference type="InterPro" id="IPR011078">
    <property type="entry name" value="PyrdxlP_homeostasis"/>
</dbReference>
<feature type="domain" description="Alanine racemase N-terminal" evidence="4">
    <location>
        <begin position="69"/>
        <end position="271"/>
    </location>
</feature>
<dbReference type="Proteomes" id="UP000266042">
    <property type="component" value="Unassembled WGS sequence"/>
</dbReference>
<dbReference type="AlphaFoldDB" id="A0A398DDG4"/>
<organism evidence="5 8">
    <name type="scientific">Candidatus Cryosericum hinesii</name>
    <dbReference type="NCBI Taxonomy" id="2290915"/>
    <lineage>
        <taxon>Bacteria</taxon>
        <taxon>Pseudomonadati</taxon>
        <taxon>Caldisericota/Cryosericota group</taxon>
        <taxon>Candidatus Cryosericota</taxon>
        <taxon>Candidatus Cryosericia</taxon>
        <taxon>Candidatus Cryosericales</taxon>
        <taxon>Candidatus Cryosericaceae</taxon>
        <taxon>Candidatus Cryosericum</taxon>
    </lineage>
</organism>
<evidence type="ECO:0000259" key="4">
    <source>
        <dbReference type="Pfam" id="PF01168"/>
    </source>
</evidence>
<dbReference type="Gene3D" id="3.20.20.10">
    <property type="entry name" value="Alanine racemase"/>
    <property type="match status" value="1"/>
</dbReference>
<accession>A0A398DDG4</accession>
<evidence type="ECO:0000313" key="8">
    <source>
        <dbReference type="Proteomes" id="UP000266042"/>
    </source>
</evidence>
<dbReference type="EMBL" id="QXIW01000022">
    <property type="protein sequence ID" value="RIE13512.1"/>
    <property type="molecule type" value="Genomic_DNA"/>
</dbReference>
<gene>
    <name evidence="6" type="ORF">SMC2_03585</name>
    <name evidence="5" type="ORF">SMC3_03955</name>
</gene>
<sequence length="277" mass="29946">MRDAASEGRSGTGEEDSQGIQGRGSRAPRHTAQGTASRLLAPNVGSIAERLAEVRERACLSYRRAAGQPGEPHIVCVTKTQPLPRILEAIDAGATEIGENYLQEAIRKDVFALCESRGVTVRYIGRLQSNKYNAILRVFDTVDSAGPELLEHLHGTQDRGAQRARTFLLEVNAGEESQKGGLTMPQIRDVAAADAPWLYEISGLMAVVPLQATMQMRATIYQSVSLLFHELASDLGLSRVTLLSMGTSDDFELAIEHGSNMIRVGTGIFGPRSSSQV</sequence>
<evidence type="ECO:0000313" key="5">
    <source>
        <dbReference type="EMBL" id="RIE13512.1"/>
    </source>
</evidence>
<dbReference type="SUPFAM" id="SSF51419">
    <property type="entry name" value="PLP-binding barrel"/>
    <property type="match status" value="1"/>
</dbReference>
<protein>
    <submittedName>
        <fullName evidence="5">YggS family pyridoxal phosphate-dependent enzyme</fullName>
    </submittedName>
</protein>
<proteinExistence type="inferred from homology"/>
<evidence type="ECO:0000256" key="2">
    <source>
        <dbReference type="RuleBase" id="RU004514"/>
    </source>
</evidence>
<dbReference type="PANTHER" id="PTHR10146:SF14">
    <property type="entry name" value="PYRIDOXAL PHOSPHATE HOMEOSTASIS PROTEIN"/>
    <property type="match status" value="1"/>
</dbReference>
<keyword evidence="1" id="KW-0663">Pyridoxal phosphate</keyword>
<dbReference type="Pfam" id="PF01168">
    <property type="entry name" value="Ala_racemase_N"/>
    <property type="match status" value="1"/>
</dbReference>
<evidence type="ECO:0000313" key="7">
    <source>
        <dbReference type="Proteomes" id="UP000265724"/>
    </source>
</evidence>
<reference evidence="7 8" key="1">
    <citation type="submission" date="2018-09" db="EMBL/GenBank/DDBJ databases">
        <title>Discovery and Ecogenomic Context for Candidatus Cryosericales, a Global Caldiserica Order Active in Thawing Permafrost.</title>
        <authorList>
            <person name="Martinez M.A."/>
            <person name="Woodcroft B.J."/>
            <person name="Ignacio Espinoza J.C."/>
            <person name="Zayed A."/>
            <person name="Singleton C.M."/>
            <person name="Boyd J."/>
            <person name="Li Y.-F."/>
            <person name="Purvine S."/>
            <person name="Maughan H."/>
            <person name="Hodgkins S.B."/>
            <person name="Anderson D."/>
            <person name="Sederholm M."/>
            <person name="Temperton B."/>
            <person name="Saleska S.R."/>
            <person name="Tyson G.W."/>
            <person name="Rich V.I."/>
        </authorList>
    </citation>
    <scope>NUCLEOTIDE SEQUENCE [LARGE SCALE GENOMIC DNA]</scope>
    <source>
        <strain evidence="6 7">SMC2</strain>
        <strain evidence="5 8">SMC3</strain>
    </source>
</reference>
<evidence type="ECO:0000256" key="3">
    <source>
        <dbReference type="SAM" id="MobiDB-lite"/>
    </source>
</evidence>
<dbReference type="Proteomes" id="UP000265724">
    <property type="component" value="Unassembled WGS sequence"/>
</dbReference>
<dbReference type="GO" id="GO:0030170">
    <property type="term" value="F:pyridoxal phosphate binding"/>
    <property type="evidence" value="ECO:0007669"/>
    <property type="project" value="InterPro"/>
</dbReference>